<proteinExistence type="predicted"/>
<name>A0A8D8B243_CULPI</name>
<dbReference type="EMBL" id="HBUE01058532">
    <property type="protein sequence ID" value="CAG6467447.1"/>
    <property type="molecule type" value="Transcribed_RNA"/>
</dbReference>
<evidence type="ECO:0000313" key="2">
    <source>
        <dbReference type="EMBL" id="CAG6467447.1"/>
    </source>
</evidence>
<evidence type="ECO:0000256" key="1">
    <source>
        <dbReference type="SAM" id="MobiDB-lite"/>
    </source>
</evidence>
<feature type="region of interest" description="Disordered" evidence="1">
    <location>
        <begin position="97"/>
        <end position="125"/>
    </location>
</feature>
<sequence>MSLNYSPTASKKCTKKKTLFSSLTCALERRGPSREAVTVTKKLQTTMLRLRVLISDSASSSRTSHRRMINATCPPKCQFYHKIAFVSKMDETYNLYNEKETRKADKNARLQKTTRKKRCTHNSLD</sequence>
<accession>A0A8D8B243</accession>
<organism evidence="2">
    <name type="scientific">Culex pipiens</name>
    <name type="common">House mosquito</name>
    <dbReference type="NCBI Taxonomy" id="7175"/>
    <lineage>
        <taxon>Eukaryota</taxon>
        <taxon>Metazoa</taxon>
        <taxon>Ecdysozoa</taxon>
        <taxon>Arthropoda</taxon>
        <taxon>Hexapoda</taxon>
        <taxon>Insecta</taxon>
        <taxon>Pterygota</taxon>
        <taxon>Neoptera</taxon>
        <taxon>Endopterygota</taxon>
        <taxon>Diptera</taxon>
        <taxon>Nematocera</taxon>
        <taxon>Culicoidea</taxon>
        <taxon>Culicidae</taxon>
        <taxon>Culicinae</taxon>
        <taxon>Culicini</taxon>
        <taxon>Culex</taxon>
        <taxon>Culex</taxon>
    </lineage>
</organism>
<feature type="compositionally biased region" description="Basic and acidic residues" evidence="1">
    <location>
        <begin position="97"/>
        <end position="108"/>
    </location>
</feature>
<protein>
    <submittedName>
        <fullName evidence="2">(northern house mosquito) hypothetical protein</fullName>
    </submittedName>
</protein>
<feature type="compositionally biased region" description="Basic residues" evidence="1">
    <location>
        <begin position="112"/>
        <end position="125"/>
    </location>
</feature>
<reference evidence="2" key="1">
    <citation type="submission" date="2021-05" db="EMBL/GenBank/DDBJ databases">
        <authorList>
            <person name="Alioto T."/>
            <person name="Alioto T."/>
            <person name="Gomez Garrido J."/>
        </authorList>
    </citation>
    <scope>NUCLEOTIDE SEQUENCE</scope>
</reference>
<dbReference type="EMBL" id="HBUE01058541">
    <property type="protein sequence ID" value="CAG6467448.1"/>
    <property type="molecule type" value="Transcribed_RNA"/>
</dbReference>
<dbReference type="AlphaFoldDB" id="A0A8D8B243"/>